<protein>
    <submittedName>
        <fullName evidence="1">Uncharacterized protein</fullName>
    </submittedName>
</protein>
<dbReference type="Proteomes" id="UP000195918">
    <property type="component" value="Unassembled WGS sequence"/>
</dbReference>
<name>A0A1X6WRR6_9ENTE</name>
<organism evidence="1 2">
    <name type="scientific">Vagococcus fluvialis bH819</name>
    <dbReference type="NCBI Taxonomy" id="1255619"/>
    <lineage>
        <taxon>Bacteria</taxon>
        <taxon>Bacillati</taxon>
        <taxon>Bacillota</taxon>
        <taxon>Bacilli</taxon>
        <taxon>Lactobacillales</taxon>
        <taxon>Enterococcaceae</taxon>
        <taxon>Vagococcus</taxon>
    </lineage>
</organism>
<accession>A0A1X6WRR6</accession>
<evidence type="ECO:0000313" key="1">
    <source>
        <dbReference type="EMBL" id="SLM86965.1"/>
    </source>
</evidence>
<proteinExistence type="predicted"/>
<dbReference type="AlphaFoldDB" id="A0A1X6WRR6"/>
<reference evidence="2" key="1">
    <citation type="submission" date="2017-02" db="EMBL/GenBank/DDBJ databases">
        <authorList>
            <person name="Dridi B."/>
        </authorList>
    </citation>
    <scope>NUCLEOTIDE SEQUENCE [LARGE SCALE GENOMIC DNA]</scope>
    <source>
        <strain evidence="2">bH819</strain>
    </source>
</reference>
<dbReference type="EMBL" id="FWFD01000017">
    <property type="protein sequence ID" value="SLM86965.1"/>
    <property type="molecule type" value="Genomic_DNA"/>
</dbReference>
<sequence length="195" mass="22052">MKKKSKMFCFIMVLTIVVFPFINFGQIVYASNTDYESYESYEQFEKELIEEYADDLQYIFENVATVDENGDIVAVNLTKLKEKYGDSPYFDLLEQNTYNNNEISPFRAKKSFPDCLKDEFSKIIGLDIAKQVFNPQVKKLLASKSWKKASELIVSTLGKKLGKKALAAVVKKMVPGGIPMQIIVSAGKCGIKVIL</sequence>
<gene>
    <name evidence="1" type="ORF">FM121_12785</name>
</gene>
<dbReference type="RefSeq" id="WP_086952595.1">
    <property type="nucleotide sequence ID" value="NZ_FWFD01000017.1"/>
</dbReference>
<evidence type="ECO:0000313" key="2">
    <source>
        <dbReference type="Proteomes" id="UP000195918"/>
    </source>
</evidence>
<keyword evidence="2" id="KW-1185">Reference proteome</keyword>